<name>A0AAX3E0V6_RHOPL</name>
<evidence type="ECO:0000256" key="1">
    <source>
        <dbReference type="SAM" id="MobiDB-lite"/>
    </source>
</evidence>
<dbReference type="AlphaFoldDB" id="A0AAX3E0V6"/>
<evidence type="ECO:0000256" key="2">
    <source>
        <dbReference type="SAM" id="SignalP"/>
    </source>
</evidence>
<feature type="chain" id="PRO_5043376736" evidence="2">
    <location>
        <begin position="23"/>
        <end position="260"/>
    </location>
</feature>
<feature type="region of interest" description="Disordered" evidence="1">
    <location>
        <begin position="171"/>
        <end position="260"/>
    </location>
</feature>
<reference evidence="3" key="1">
    <citation type="journal article" date="2022" name="Biol. Control">
        <title>In silico genomic analysis of Rhodopseudomonas palustris strains revealed potential biocontrol agents and crop yield enhancers.</title>
        <authorList>
            <person name="Surachat K."/>
            <person name="Kantachote D."/>
            <person name="Deachamag P."/>
            <person name="Wonglapsuwan M."/>
        </authorList>
    </citation>
    <scope>NUCLEOTIDE SEQUENCE</scope>
    <source>
        <strain evidence="3">TLS06</strain>
    </source>
</reference>
<evidence type="ECO:0000313" key="3">
    <source>
        <dbReference type="EMBL" id="UYO40604.1"/>
    </source>
</evidence>
<feature type="signal peptide" evidence="2">
    <location>
        <begin position="1"/>
        <end position="22"/>
    </location>
</feature>
<evidence type="ECO:0000313" key="4">
    <source>
        <dbReference type="Proteomes" id="UP001163166"/>
    </source>
</evidence>
<dbReference type="RefSeq" id="WP_264075579.1">
    <property type="nucleotide sequence ID" value="NZ_CP076676.1"/>
</dbReference>
<gene>
    <name evidence="3" type="ORF">KQX62_04650</name>
</gene>
<proteinExistence type="predicted"/>
<keyword evidence="2" id="KW-0732">Signal</keyword>
<dbReference type="EMBL" id="CP076676">
    <property type="protein sequence ID" value="UYO40604.1"/>
    <property type="molecule type" value="Genomic_DNA"/>
</dbReference>
<feature type="compositionally biased region" description="Basic and acidic residues" evidence="1">
    <location>
        <begin position="206"/>
        <end position="216"/>
    </location>
</feature>
<protein>
    <submittedName>
        <fullName evidence="3">Uncharacterized protein</fullName>
    </submittedName>
</protein>
<sequence length="260" mass="27175">MKFKGWVMSAGLAATAATTAMADPLPAGGAARPPVTRVSDLQGSYAAMPPPPRRDLRRPAPLAEVLEVLSPDEVTRAARAEGFSPLGYPRQRGAVYTMAAINPDGDDGRLVIDARSGRLVRFMPAWQMGDRMEEVTVASYGRIQGLPRFVETNPPRPPKPVARVANRNAATPIPRPAPQHPAGDKAAKAAGDAAAKDGSKPMLDQARQDAGKDTKQDTAAVQSPASAVPSAAGPSPVRAKPSSSATIRPTEAMPPVQGLE</sequence>
<dbReference type="Proteomes" id="UP001163166">
    <property type="component" value="Chromosome"/>
</dbReference>
<organism evidence="3 4">
    <name type="scientific">Rhodopseudomonas palustris</name>
    <dbReference type="NCBI Taxonomy" id="1076"/>
    <lineage>
        <taxon>Bacteria</taxon>
        <taxon>Pseudomonadati</taxon>
        <taxon>Pseudomonadota</taxon>
        <taxon>Alphaproteobacteria</taxon>
        <taxon>Hyphomicrobiales</taxon>
        <taxon>Nitrobacteraceae</taxon>
        <taxon>Rhodopseudomonas</taxon>
    </lineage>
</organism>
<feature type="compositionally biased region" description="Low complexity" evidence="1">
    <location>
        <begin position="219"/>
        <end position="239"/>
    </location>
</feature>
<accession>A0AAX3E0V6</accession>